<comment type="similarity">
    <text evidence="2 11">Belongs to the WhiB family.</text>
</comment>
<comment type="PTM">
    <text evidence="11">The Fe-S cluster can be nitrosylated by nitric oxide (NO).</text>
</comment>
<feature type="domain" description="4Fe-4S Wbl-type" evidence="13">
    <location>
        <begin position="244"/>
        <end position="301"/>
    </location>
</feature>
<evidence type="ECO:0000256" key="1">
    <source>
        <dbReference type="ARBA" id="ARBA00004496"/>
    </source>
</evidence>
<feature type="binding site" evidence="11">
    <location>
        <position position="271"/>
    </location>
    <ligand>
        <name>[4Fe-4S] cluster</name>
        <dbReference type="ChEBI" id="CHEBI:49883"/>
    </ligand>
</feature>
<gene>
    <name evidence="11" type="primary">whiB</name>
    <name evidence="14" type="ORF">GPA10_04985</name>
</gene>
<dbReference type="GO" id="GO:0003677">
    <property type="term" value="F:DNA binding"/>
    <property type="evidence" value="ECO:0007669"/>
    <property type="project" value="UniProtKB-UniRule"/>
</dbReference>
<feature type="compositionally biased region" description="Basic residues" evidence="12">
    <location>
        <begin position="47"/>
        <end position="60"/>
    </location>
</feature>
<dbReference type="Pfam" id="PF02467">
    <property type="entry name" value="Whib"/>
    <property type="match status" value="1"/>
</dbReference>
<evidence type="ECO:0000256" key="8">
    <source>
        <dbReference type="ARBA" id="ARBA00023125"/>
    </source>
</evidence>
<evidence type="ECO:0000256" key="5">
    <source>
        <dbReference type="ARBA" id="ARBA00023004"/>
    </source>
</evidence>
<reference evidence="14 15" key="1">
    <citation type="submission" date="2019-11" db="EMBL/GenBank/DDBJ databases">
        <title>Streptomyces typhae sp. nov., a novel endophytic actinomycete isolated from the root of cattail pollen (Typha angustifolia L.).</title>
        <authorList>
            <person name="Peng C."/>
        </authorList>
    </citation>
    <scope>NUCLEOTIDE SEQUENCE [LARGE SCALE GENOMIC DNA]</scope>
    <source>
        <strain evidence="15">p1417</strain>
    </source>
</reference>
<feature type="region of interest" description="Disordered" evidence="12">
    <location>
        <begin position="168"/>
        <end position="213"/>
    </location>
</feature>
<evidence type="ECO:0000256" key="4">
    <source>
        <dbReference type="ARBA" id="ARBA00022723"/>
    </source>
</evidence>
<dbReference type="HAMAP" id="MF_01479">
    <property type="entry name" value="WhiB"/>
    <property type="match status" value="1"/>
</dbReference>
<dbReference type="InterPro" id="IPR003482">
    <property type="entry name" value="Whib"/>
</dbReference>
<comment type="cofactor">
    <cofactor evidence="11">
        <name>[4Fe-4S] cluster</name>
        <dbReference type="ChEBI" id="CHEBI:49883"/>
    </cofactor>
    <text evidence="11">Binds 1 [4Fe-4S] cluster per subunit. Following nitrosylation of the [4Fe-4S] cluster binds 1 [4Fe-8(NO)] cluster per subunit.</text>
</comment>
<keyword evidence="15" id="KW-1185">Reference proteome</keyword>
<comment type="subcellular location">
    <subcellularLocation>
        <location evidence="1 11">Cytoplasm</location>
    </subcellularLocation>
</comment>
<evidence type="ECO:0000256" key="3">
    <source>
        <dbReference type="ARBA" id="ARBA00022485"/>
    </source>
</evidence>
<comment type="caution">
    <text evidence="14">The sequence shown here is derived from an EMBL/GenBank/DDBJ whole genome shotgun (WGS) entry which is preliminary data.</text>
</comment>
<evidence type="ECO:0000256" key="10">
    <source>
        <dbReference type="ARBA" id="ARBA00023163"/>
    </source>
</evidence>
<keyword evidence="9 11" id="KW-1015">Disulfide bond</keyword>
<keyword evidence="10 11" id="KW-0804">Transcription</keyword>
<dbReference type="GO" id="GO:0045892">
    <property type="term" value="P:negative regulation of DNA-templated transcription"/>
    <property type="evidence" value="ECO:0007669"/>
    <property type="project" value="TreeGrafter"/>
</dbReference>
<organism evidence="14 15">
    <name type="scientific">Streptomyces typhae</name>
    <dbReference type="NCBI Taxonomy" id="2681492"/>
    <lineage>
        <taxon>Bacteria</taxon>
        <taxon>Bacillati</taxon>
        <taxon>Actinomycetota</taxon>
        <taxon>Actinomycetes</taxon>
        <taxon>Kitasatosporales</taxon>
        <taxon>Streptomycetaceae</taxon>
        <taxon>Streptomyces</taxon>
    </lineage>
</organism>
<dbReference type="InterPro" id="IPR034768">
    <property type="entry name" value="4FE4S_WBL"/>
</dbReference>
<dbReference type="GO" id="GO:0035731">
    <property type="term" value="F:dinitrosyl-iron complex binding"/>
    <property type="evidence" value="ECO:0007669"/>
    <property type="project" value="UniProtKB-UniRule"/>
</dbReference>
<evidence type="ECO:0000256" key="11">
    <source>
        <dbReference type="HAMAP-Rule" id="MF_01479"/>
    </source>
</evidence>
<keyword evidence="11" id="KW-0963">Cytoplasm</keyword>
<evidence type="ECO:0000259" key="13">
    <source>
        <dbReference type="PROSITE" id="PS51674"/>
    </source>
</evidence>
<evidence type="ECO:0000256" key="7">
    <source>
        <dbReference type="ARBA" id="ARBA00023015"/>
    </source>
</evidence>
<feature type="region of interest" description="Disordered" evidence="12">
    <location>
        <begin position="1"/>
        <end position="154"/>
    </location>
</feature>
<feature type="compositionally biased region" description="Basic residues" evidence="12">
    <location>
        <begin position="81"/>
        <end position="100"/>
    </location>
</feature>
<feature type="compositionally biased region" description="Basic and acidic residues" evidence="12">
    <location>
        <begin position="61"/>
        <end position="80"/>
    </location>
</feature>
<comment type="function">
    <text evidence="11">Acts as a transcriptional regulator. Probably redox-responsive. The apo- but not holo-form probably binds DNA.</text>
</comment>
<dbReference type="PANTHER" id="PTHR38839">
    <property type="entry name" value="TRANSCRIPTIONAL REGULATOR WHID-RELATED"/>
    <property type="match status" value="1"/>
</dbReference>
<keyword evidence="6 11" id="KW-0411">Iron-sulfur</keyword>
<evidence type="ECO:0000256" key="12">
    <source>
        <dbReference type="SAM" id="MobiDB-lite"/>
    </source>
</evidence>
<dbReference type="GO" id="GO:0005737">
    <property type="term" value="C:cytoplasm"/>
    <property type="evidence" value="ECO:0007669"/>
    <property type="project" value="UniProtKB-SubCell"/>
</dbReference>
<dbReference type="AlphaFoldDB" id="A0A6L6WQ16"/>
<keyword evidence="4 11" id="KW-0479">Metal-binding</keyword>
<dbReference type="PROSITE" id="PS51674">
    <property type="entry name" value="4FE4S_WBL"/>
    <property type="match status" value="1"/>
</dbReference>
<dbReference type="GO" id="GO:0045454">
    <property type="term" value="P:cell redox homeostasis"/>
    <property type="evidence" value="ECO:0007669"/>
    <property type="project" value="TreeGrafter"/>
</dbReference>
<name>A0A6L6WQ16_9ACTN</name>
<proteinExistence type="inferred from homology"/>
<evidence type="ECO:0000313" key="14">
    <source>
        <dbReference type="EMBL" id="MVO84140.1"/>
    </source>
</evidence>
<dbReference type="GO" id="GO:0047134">
    <property type="term" value="F:protein-disulfide reductase [NAD(P)H] activity"/>
    <property type="evidence" value="ECO:0007669"/>
    <property type="project" value="TreeGrafter"/>
</dbReference>
<evidence type="ECO:0000256" key="9">
    <source>
        <dbReference type="ARBA" id="ARBA00023157"/>
    </source>
</evidence>
<dbReference type="Proteomes" id="UP000483802">
    <property type="component" value="Unassembled WGS sequence"/>
</dbReference>
<feature type="binding site" evidence="11">
    <location>
        <position position="245"/>
    </location>
    <ligand>
        <name>[4Fe-4S] cluster</name>
        <dbReference type="ChEBI" id="CHEBI:49883"/>
    </ligand>
</feature>
<evidence type="ECO:0000313" key="15">
    <source>
        <dbReference type="Proteomes" id="UP000483802"/>
    </source>
</evidence>
<feature type="binding site" evidence="11">
    <location>
        <position position="277"/>
    </location>
    <ligand>
        <name>[4Fe-4S] cluster</name>
        <dbReference type="ChEBI" id="CHEBI:49883"/>
    </ligand>
</feature>
<keyword evidence="8 11" id="KW-0238">DNA-binding</keyword>
<comment type="PTM">
    <text evidence="11">Upon Fe-S cluster removal intramolecular disulfide bonds are formed.</text>
</comment>
<sequence>MDRRARQGLRHAHHAPQAGLLQPRRPRLRDQARPRTAGLRQGPLRPRTLHRPRPRLRRRRPPPDPARRACTARHDRDRRHLPIRTRPQRARQVRARRHPLLRPVQHPQQAGPPGPVSPPADTTASSHAGRVLPAPHRAGRRRSSSVDRLRRARRAHRVPRRLRLLGVPDLFPSAPRPRACGAGHADLRQGRLPRRRSPRGPADAGGEPAGRQGVRGDLRWRVMSRASAHGTETRRTADWRDHAACLTTNPSIFYSGDEASTEEARRICTSCPVRSQCLTAAYTERDQWAIRGGRTVDERKRALRDAGGIIARAVADALQDTVHLLTHIYQQHTVTDDGHLIWTDPRVYVTVRGTAYTVNRIGFVGAHGRMPVGHVTRVCDRGGCVAADCLEDSPLREASRRRRVYEQWHGLVDAG</sequence>
<dbReference type="GO" id="GO:0046872">
    <property type="term" value="F:metal ion binding"/>
    <property type="evidence" value="ECO:0007669"/>
    <property type="project" value="UniProtKB-KW"/>
</dbReference>
<feature type="binding site" evidence="11">
    <location>
        <position position="268"/>
    </location>
    <ligand>
        <name>[4Fe-4S] cluster</name>
        <dbReference type="ChEBI" id="CHEBI:49883"/>
    </ligand>
</feature>
<feature type="compositionally biased region" description="Basic residues" evidence="12">
    <location>
        <begin position="1"/>
        <end position="14"/>
    </location>
</feature>
<keyword evidence="5 11" id="KW-0408">Iron</keyword>
<accession>A0A6L6WQ16</accession>
<evidence type="ECO:0000256" key="6">
    <source>
        <dbReference type="ARBA" id="ARBA00023014"/>
    </source>
</evidence>
<dbReference type="EMBL" id="WPNZ01000002">
    <property type="protein sequence ID" value="MVO84140.1"/>
    <property type="molecule type" value="Genomic_DNA"/>
</dbReference>
<evidence type="ECO:0000256" key="2">
    <source>
        <dbReference type="ARBA" id="ARBA00006597"/>
    </source>
</evidence>
<protein>
    <recommendedName>
        <fullName evidence="11">Transcriptional regulator WhiB</fullName>
    </recommendedName>
</protein>
<keyword evidence="3 11" id="KW-0004">4Fe-4S</keyword>
<dbReference type="GO" id="GO:0051539">
    <property type="term" value="F:4 iron, 4 sulfur cluster binding"/>
    <property type="evidence" value="ECO:0007669"/>
    <property type="project" value="UniProtKB-UniRule"/>
</dbReference>
<keyword evidence="7 11" id="KW-0805">Transcription regulation</keyword>